<proteinExistence type="predicted"/>
<accession>F1YW16</accession>
<sequence length="272" mass="29629">MARGFSYKKCKKNRAMALLCIIKAEKFLVMLLREKSQRSFQMNRQLGSSLAVVAGTVNVLGFLQFGYYCANMTGNASSLALKINALDVRSAFLCFALIASFVLGAIVCTVLVNMGRRKGWGAVYAFSLVLEAAILVTLGIKSAWFAQAGVPDGGATLVLSFVMGLQNATVTRISGSVVRTTHVTGMLTDLGIEISDWLESFYHHVDDEYLDVIKKRLWLHAQIVFCFIVGGILGAVGYMHCKKYILFIVAIILVALAAPGIIENARTSARKT</sequence>
<dbReference type="AlphaFoldDB" id="F1YW16"/>
<evidence type="ECO:0000313" key="2">
    <source>
        <dbReference type="EMBL" id="EGE47009.1"/>
    </source>
</evidence>
<feature type="transmembrane region" description="Helical" evidence="1">
    <location>
        <begin position="91"/>
        <end position="114"/>
    </location>
</feature>
<dbReference type="Pfam" id="PF06912">
    <property type="entry name" value="DUF1275"/>
    <property type="match status" value="1"/>
</dbReference>
<name>F1YW16_9PROT</name>
<dbReference type="PANTHER" id="PTHR37314">
    <property type="entry name" value="SLR0142 PROTEIN"/>
    <property type="match status" value="1"/>
</dbReference>
<keyword evidence="1" id="KW-0472">Membrane</keyword>
<gene>
    <name evidence="2" type="ORF">APO_2424</name>
</gene>
<feature type="transmembrane region" description="Helical" evidence="1">
    <location>
        <begin position="217"/>
        <end position="238"/>
    </location>
</feature>
<dbReference type="InterPro" id="IPR010699">
    <property type="entry name" value="DUF1275"/>
</dbReference>
<dbReference type="PANTHER" id="PTHR37314:SF4">
    <property type="entry name" value="UPF0700 TRANSMEMBRANE PROTEIN YOAK"/>
    <property type="match status" value="1"/>
</dbReference>
<feature type="transmembrane region" description="Helical" evidence="1">
    <location>
        <begin position="50"/>
        <end position="70"/>
    </location>
</feature>
<reference evidence="2 3" key="1">
    <citation type="journal article" date="2011" name="Science">
        <title>Drosophila microbiome modulates host developmental and metabolic homeostasis via insulin signaling.</title>
        <authorList>
            <person name="Shin S.C."/>
            <person name="Kim S.H."/>
            <person name="You H."/>
            <person name="Kim B."/>
            <person name="Kim A.C."/>
            <person name="Lee K.A."/>
            <person name="Yoon J.H."/>
            <person name="Ryu J.H."/>
            <person name="Lee W.J."/>
        </authorList>
    </citation>
    <scope>NUCLEOTIDE SEQUENCE [LARGE SCALE GENOMIC DNA]</scope>
    <source>
        <strain evidence="2 3">DM001</strain>
    </source>
</reference>
<evidence type="ECO:0000256" key="1">
    <source>
        <dbReference type="SAM" id="Phobius"/>
    </source>
</evidence>
<feature type="transmembrane region" description="Helical" evidence="1">
    <location>
        <begin position="120"/>
        <end position="140"/>
    </location>
</feature>
<organism evidence="2 3">
    <name type="scientific">Acetobacter pomorum DM001</name>
    <dbReference type="NCBI Taxonomy" id="945681"/>
    <lineage>
        <taxon>Bacteria</taxon>
        <taxon>Pseudomonadati</taxon>
        <taxon>Pseudomonadota</taxon>
        <taxon>Alphaproteobacteria</taxon>
        <taxon>Acetobacterales</taxon>
        <taxon>Acetobacteraceae</taxon>
        <taxon>Acetobacter</taxon>
    </lineage>
</organism>
<dbReference type="Proteomes" id="UP000018454">
    <property type="component" value="Unassembled WGS sequence"/>
</dbReference>
<evidence type="ECO:0008006" key="4">
    <source>
        <dbReference type="Google" id="ProtNLM"/>
    </source>
</evidence>
<feature type="transmembrane region" description="Helical" evidence="1">
    <location>
        <begin position="244"/>
        <end position="262"/>
    </location>
</feature>
<protein>
    <recommendedName>
        <fullName evidence="4">DUF1275 domain-containing protein</fullName>
    </recommendedName>
</protein>
<keyword evidence="1" id="KW-1133">Transmembrane helix</keyword>
<keyword evidence="1" id="KW-0812">Transmembrane</keyword>
<dbReference type="EMBL" id="AEUP01000031">
    <property type="protein sequence ID" value="EGE47009.1"/>
    <property type="molecule type" value="Genomic_DNA"/>
</dbReference>
<evidence type="ECO:0000313" key="3">
    <source>
        <dbReference type="Proteomes" id="UP000018454"/>
    </source>
</evidence>
<comment type="caution">
    <text evidence="2">The sequence shown here is derived from an EMBL/GenBank/DDBJ whole genome shotgun (WGS) entry which is preliminary data.</text>
</comment>